<dbReference type="EMBL" id="MU001493">
    <property type="protein sequence ID" value="KAF2450334.1"/>
    <property type="molecule type" value="Genomic_DNA"/>
</dbReference>
<evidence type="ECO:0000313" key="3">
    <source>
        <dbReference type="Proteomes" id="UP000799764"/>
    </source>
</evidence>
<evidence type="ECO:0000313" key="2">
    <source>
        <dbReference type="EMBL" id="KAF2450334.1"/>
    </source>
</evidence>
<proteinExistence type="predicted"/>
<sequence length="109" mass="12247">MVLRSASLGIHTMSRCNDGRHLHPDKYEHISFSVRLHSPALSIPQFRVSIFFLLVCFVLFVYSPIRCALLACCTCTVIFSCLASALVVREEGMVVYMGGCVLCSFCFRF</sequence>
<keyword evidence="1" id="KW-0472">Membrane</keyword>
<comment type="caution">
    <text evidence="2">The sequence shown here is derived from an EMBL/GenBank/DDBJ whole genome shotgun (WGS) entry which is preliminary data.</text>
</comment>
<dbReference type="AlphaFoldDB" id="A0A9P4UFS0"/>
<evidence type="ECO:0008006" key="4">
    <source>
        <dbReference type="Google" id="ProtNLM"/>
    </source>
</evidence>
<keyword evidence="1" id="KW-0812">Transmembrane</keyword>
<gene>
    <name evidence="2" type="ORF">P171DRAFT_138570</name>
</gene>
<keyword evidence="1" id="KW-1133">Transmembrane helix</keyword>
<organism evidence="2 3">
    <name type="scientific">Karstenula rhodostoma CBS 690.94</name>
    <dbReference type="NCBI Taxonomy" id="1392251"/>
    <lineage>
        <taxon>Eukaryota</taxon>
        <taxon>Fungi</taxon>
        <taxon>Dikarya</taxon>
        <taxon>Ascomycota</taxon>
        <taxon>Pezizomycotina</taxon>
        <taxon>Dothideomycetes</taxon>
        <taxon>Pleosporomycetidae</taxon>
        <taxon>Pleosporales</taxon>
        <taxon>Massarineae</taxon>
        <taxon>Didymosphaeriaceae</taxon>
        <taxon>Karstenula</taxon>
    </lineage>
</organism>
<evidence type="ECO:0000256" key="1">
    <source>
        <dbReference type="SAM" id="Phobius"/>
    </source>
</evidence>
<accession>A0A9P4UFS0</accession>
<name>A0A9P4UFS0_9PLEO</name>
<feature type="transmembrane region" description="Helical" evidence="1">
    <location>
        <begin position="68"/>
        <end position="88"/>
    </location>
</feature>
<keyword evidence="3" id="KW-1185">Reference proteome</keyword>
<dbReference type="Proteomes" id="UP000799764">
    <property type="component" value="Unassembled WGS sequence"/>
</dbReference>
<reference evidence="2" key="1">
    <citation type="journal article" date="2020" name="Stud. Mycol.">
        <title>101 Dothideomycetes genomes: a test case for predicting lifestyles and emergence of pathogens.</title>
        <authorList>
            <person name="Haridas S."/>
            <person name="Albert R."/>
            <person name="Binder M."/>
            <person name="Bloem J."/>
            <person name="Labutti K."/>
            <person name="Salamov A."/>
            <person name="Andreopoulos B."/>
            <person name="Baker S."/>
            <person name="Barry K."/>
            <person name="Bills G."/>
            <person name="Bluhm B."/>
            <person name="Cannon C."/>
            <person name="Castanera R."/>
            <person name="Culley D."/>
            <person name="Daum C."/>
            <person name="Ezra D."/>
            <person name="Gonzalez J."/>
            <person name="Henrissat B."/>
            <person name="Kuo A."/>
            <person name="Liang C."/>
            <person name="Lipzen A."/>
            <person name="Lutzoni F."/>
            <person name="Magnuson J."/>
            <person name="Mondo S."/>
            <person name="Nolan M."/>
            <person name="Ohm R."/>
            <person name="Pangilinan J."/>
            <person name="Park H.-J."/>
            <person name="Ramirez L."/>
            <person name="Alfaro M."/>
            <person name="Sun H."/>
            <person name="Tritt A."/>
            <person name="Yoshinaga Y."/>
            <person name="Zwiers L.-H."/>
            <person name="Turgeon B."/>
            <person name="Goodwin S."/>
            <person name="Spatafora J."/>
            <person name="Crous P."/>
            <person name="Grigoriev I."/>
        </authorList>
    </citation>
    <scope>NUCLEOTIDE SEQUENCE</scope>
    <source>
        <strain evidence="2">CBS 690.94</strain>
    </source>
</reference>
<protein>
    <recommendedName>
        <fullName evidence="4">Transmembrane protein</fullName>
    </recommendedName>
</protein>
<feature type="transmembrane region" description="Helical" evidence="1">
    <location>
        <begin position="45"/>
        <end position="62"/>
    </location>
</feature>